<reference evidence="3 4" key="1">
    <citation type="submission" date="2018-03" db="EMBL/GenBank/DDBJ databases">
        <title>Genomic Encyclopedia of Archaeal and Bacterial Type Strains, Phase II (KMG-II): from individual species to whole genera.</title>
        <authorList>
            <person name="Goeker M."/>
        </authorList>
    </citation>
    <scope>NUCLEOTIDE SEQUENCE [LARGE SCALE GENOMIC DNA]</scope>
    <source>
        <strain evidence="3 4">DSM 19711</strain>
    </source>
</reference>
<dbReference type="GO" id="GO:0004312">
    <property type="term" value="F:fatty acid synthase activity"/>
    <property type="evidence" value="ECO:0007669"/>
    <property type="project" value="InterPro"/>
</dbReference>
<dbReference type="RefSeq" id="WP_106213424.1">
    <property type="nucleotide sequence ID" value="NZ_PVZF01000010.1"/>
</dbReference>
<dbReference type="AlphaFoldDB" id="A0A2T0R0E5"/>
<dbReference type="Gene3D" id="3.10.129.10">
    <property type="entry name" value="Hotdog Thioesterase"/>
    <property type="match status" value="1"/>
</dbReference>
<dbReference type="InterPro" id="IPR003965">
    <property type="entry name" value="Fatty_acid_synthase"/>
</dbReference>
<dbReference type="InterPro" id="IPR029069">
    <property type="entry name" value="HotDog_dom_sf"/>
</dbReference>
<evidence type="ECO:0000256" key="1">
    <source>
        <dbReference type="ARBA" id="ARBA00005254"/>
    </source>
</evidence>
<dbReference type="Proteomes" id="UP000238083">
    <property type="component" value="Unassembled WGS sequence"/>
</dbReference>
<name>A0A2T0R0E5_9ACTN</name>
<proteinExistence type="inferred from homology"/>
<dbReference type="OrthoDB" id="9774179at2"/>
<dbReference type="PANTHER" id="PTHR43841">
    <property type="entry name" value="3-HYDROXYACYL-THIOESTER DEHYDRATASE HTDX-RELATED"/>
    <property type="match status" value="1"/>
</dbReference>
<dbReference type="PANTHER" id="PTHR43841:SF3">
    <property type="entry name" value="(3R)-HYDROXYACYL-ACP DEHYDRATASE SUBUNIT HADB"/>
    <property type="match status" value="1"/>
</dbReference>
<evidence type="ECO:0000259" key="2">
    <source>
        <dbReference type="Pfam" id="PF01575"/>
    </source>
</evidence>
<dbReference type="Pfam" id="PF01575">
    <property type="entry name" value="MaoC_dehydratas"/>
    <property type="match status" value="1"/>
</dbReference>
<keyword evidence="4" id="KW-1185">Reference proteome</keyword>
<dbReference type="GO" id="GO:0006633">
    <property type="term" value="P:fatty acid biosynthetic process"/>
    <property type="evidence" value="ECO:0007669"/>
    <property type="project" value="InterPro"/>
</dbReference>
<feature type="domain" description="MaoC-like" evidence="2">
    <location>
        <begin position="179"/>
        <end position="254"/>
    </location>
</feature>
<dbReference type="GO" id="GO:0005835">
    <property type="term" value="C:fatty acid synthase complex"/>
    <property type="evidence" value="ECO:0007669"/>
    <property type="project" value="InterPro"/>
</dbReference>
<organism evidence="3 4">
    <name type="scientific">Kineococcus rhizosphaerae</name>
    <dbReference type="NCBI Taxonomy" id="559628"/>
    <lineage>
        <taxon>Bacteria</taxon>
        <taxon>Bacillati</taxon>
        <taxon>Actinomycetota</taxon>
        <taxon>Actinomycetes</taxon>
        <taxon>Kineosporiales</taxon>
        <taxon>Kineosporiaceae</taxon>
        <taxon>Kineococcus</taxon>
    </lineage>
</organism>
<evidence type="ECO:0000313" key="3">
    <source>
        <dbReference type="EMBL" id="PRY12601.1"/>
    </source>
</evidence>
<comment type="caution">
    <text evidence="3">The sequence shown here is derived from an EMBL/GenBank/DDBJ whole genome shotgun (WGS) entry which is preliminary data.</text>
</comment>
<dbReference type="EMBL" id="PVZF01000010">
    <property type="protein sequence ID" value="PRY12601.1"/>
    <property type="molecule type" value="Genomic_DNA"/>
</dbReference>
<gene>
    <name evidence="3" type="ORF">CLV37_110161</name>
</gene>
<dbReference type="SUPFAM" id="SSF54637">
    <property type="entry name" value="Thioesterase/thiol ester dehydrase-isomerase"/>
    <property type="match status" value="2"/>
</dbReference>
<accession>A0A2T0R0E5</accession>
<evidence type="ECO:0000313" key="4">
    <source>
        <dbReference type="Proteomes" id="UP000238083"/>
    </source>
</evidence>
<comment type="similarity">
    <text evidence="1">Belongs to the enoyl-CoA hydratase/isomerase family.</text>
</comment>
<dbReference type="InterPro" id="IPR002539">
    <property type="entry name" value="MaoC-like_dom"/>
</dbReference>
<sequence length="280" mass="30490">MERILTSAPSLGALYARALVSRPSRSLDFPRVRVVQRGVRFDLDQLARFCRLTGFPVRDTVPLPFPQVVGFPHQIDLMVREAFPFTVAGVLHLGQEIAQSRALGVGEEFDLAVRAVGMHAHRRGATVDLLTELSAAGEVVWTGRSRYLARGVRWPGKPVEAPKLPAPEGEGTLWRVPADTGRRYAAVSGDRNPVHLSPVTARAFGFGRAIAHGMWTASRALADLAGPAPDSARYEVQFGAPLFLSSSVRHVARRTEDGWAGAVRSRDGQRVHLAARLTVP</sequence>
<dbReference type="CDD" id="cd03441">
    <property type="entry name" value="R_hydratase_like"/>
    <property type="match status" value="1"/>
</dbReference>
<protein>
    <submittedName>
        <fullName evidence="3">Acyl dehydratase</fullName>
    </submittedName>
</protein>
<dbReference type="PRINTS" id="PR01483">
    <property type="entry name" value="FASYNTHASE"/>
</dbReference>